<evidence type="ECO:0000313" key="6">
    <source>
        <dbReference type="EMBL" id="SNZ19484.1"/>
    </source>
</evidence>
<accession>A0A285PCM2</accession>
<dbReference type="InterPro" id="IPR005119">
    <property type="entry name" value="LysR_subst-bd"/>
</dbReference>
<keyword evidence="3 6" id="KW-0238">DNA-binding</keyword>
<dbReference type="GO" id="GO:0003677">
    <property type="term" value="F:DNA binding"/>
    <property type="evidence" value="ECO:0007669"/>
    <property type="project" value="UniProtKB-KW"/>
</dbReference>
<feature type="domain" description="HTH lysR-type" evidence="5">
    <location>
        <begin position="2"/>
        <end position="59"/>
    </location>
</feature>
<dbReference type="RefSeq" id="WP_097153830.1">
    <property type="nucleotide sequence ID" value="NZ_OBEL01000002.1"/>
</dbReference>
<evidence type="ECO:0000256" key="2">
    <source>
        <dbReference type="ARBA" id="ARBA00023015"/>
    </source>
</evidence>
<evidence type="ECO:0000256" key="1">
    <source>
        <dbReference type="ARBA" id="ARBA00009437"/>
    </source>
</evidence>
<dbReference type="Pfam" id="PF00126">
    <property type="entry name" value="HTH_1"/>
    <property type="match status" value="1"/>
</dbReference>
<comment type="similarity">
    <text evidence="1">Belongs to the LysR transcriptional regulatory family.</text>
</comment>
<keyword evidence="4" id="KW-0804">Transcription</keyword>
<dbReference type="InterPro" id="IPR036390">
    <property type="entry name" value="WH_DNA-bd_sf"/>
</dbReference>
<dbReference type="OrthoDB" id="9789529at2"/>
<dbReference type="GO" id="GO:0003700">
    <property type="term" value="F:DNA-binding transcription factor activity"/>
    <property type="evidence" value="ECO:0007669"/>
    <property type="project" value="InterPro"/>
</dbReference>
<dbReference type="InterPro" id="IPR000847">
    <property type="entry name" value="LysR_HTH_N"/>
</dbReference>
<dbReference type="Gene3D" id="3.40.190.10">
    <property type="entry name" value="Periplasmic binding protein-like II"/>
    <property type="match status" value="2"/>
</dbReference>
<dbReference type="AlphaFoldDB" id="A0A285PCM2"/>
<name>A0A285PCM2_9HYPH</name>
<dbReference type="Gene3D" id="1.10.10.10">
    <property type="entry name" value="Winged helix-like DNA-binding domain superfamily/Winged helix DNA-binding domain"/>
    <property type="match status" value="1"/>
</dbReference>
<dbReference type="FunFam" id="1.10.10.10:FF:000001">
    <property type="entry name" value="LysR family transcriptional regulator"/>
    <property type="match status" value="1"/>
</dbReference>
<dbReference type="SUPFAM" id="SSF53850">
    <property type="entry name" value="Periplasmic binding protein-like II"/>
    <property type="match status" value="1"/>
</dbReference>
<protein>
    <submittedName>
        <fullName evidence="6">DNA-binding transcriptional regulator, LysR family</fullName>
    </submittedName>
</protein>
<dbReference type="PROSITE" id="PS50931">
    <property type="entry name" value="HTH_LYSR"/>
    <property type="match status" value="1"/>
</dbReference>
<dbReference type="PANTHER" id="PTHR30579:SF7">
    <property type="entry name" value="HTH-TYPE TRANSCRIPTIONAL REGULATOR LRHA-RELATED"/>
    <property type="match status" value="1"/>
</dbReference>
<evidence type="ECO:0000256" key="4">
    <source>
        <dbReference type="ARBA" id="ARBA00023163"/>
    </source>
</evidence>
<dbReference type="PANTHER" id="PTHR30579">
    <property type="entry name" value="TRANSCRIPTIONAL REGULATOR"/>
    <property type="match status" value="1"/>
</dbReference>
<gene>
    <name evidence="6" type="ORF">SAMN06265368_2573</name>
</gene>
<proteinExistence type="inferred from homology"/>
<evidence type="ECO:0000313" key="7">
    <source>
        <dbReference type="Proteomes" id="UP000219439"/>
    </source>
</evidence>
<dbReference type="InterPro" id="IPR036388">
    <property type="entry name" value="WH-like_DNA-bd_sf"/>
</dbReference>
<dbReference type="EMBL" id="OBEL01000002">
    <property type="protein sequence ID" value="SNZ19484.1"/>
    <property type="molecule type" value="Genomic_DNA"/>
</dbReference>
<sequence length="288" mass="31155">MFNSQLLRSLVHVVEAGSITKAAERLNLTQSAVSAQIQRLEEQANFVILERTTRTQKLTVKGELLLGYAKQIVALHEQAMLRLGSSDDLSGCIKLGCSEGFVANWLLPIVSSFNSEHPDVTIQVQLGLTTDLLPEAQEGGIDIVVGPTCKRIEGAEHLWSEPLIWAFASQREPDWSKPLPIAVFPEPCPYREVAIASLDKRGTNWQLSCTSPSLAGVQSAALAGLGVTPLTLSSLTKGLAPLPQNSLLPSLPEAHFAIVPSSRNLSRSARALVKIIRDSAYGLKFNSQ</sequence>
<reference evidence="6 7" key="1">
    <citation type="submission" date="2017-09" db="EMBL/GenBank/DDBJ databases">
        <authorList>
            <person name="Ehlers B."/>
            <person name="Leendertz F.H."/>
        </authorList>
    </citation>
    <scope>NUCLEOTIDE SEQUENCE [LARGE SCALE GENOMIC DNA]</scope>
    <source>
        <strain evidence="6 7">DSM 18289</strain>
    </source>
</reference>
<dbReference type="PRINTS" id="PR00039">
    <property type="entry name" value="HTHLYSR"/>
</dbReference>
<dbReference type="SUPFAM" id="SSF46785">
    <property type="entry name" value="Winged helix' DNA-binding domain"/>
    <property type="match status" value="1"/>
</dbReference>
<dbReference type="Proteomes" id="UP000219439">
    <property type="component" value="Unassembled WGS sequence"/>
</dbReference>
<keyword evidence="2" id="KW-0805">Transcription regulation</keyword>
<dbReference type="InterPro" id="IPR050176">
    <property type="entry name" value="LTTR"/>
</dbReference>
<evidence type="ECO:0000256" key="3">
    <source>
        <dbReference type="ARBA" id="ARBA00023125"/>
    </source>
</evidence>
<evidence type="ECO:0000259" key="5">
    <source>
        <dbReference type="PROSITE" id="PS50931"/>
    </source>
</evidence>
<dbReference type="Pfam" id="PF03466">
    <property type="entry name" value="LysR_substrate"/>
    <property type="match status" value="1"/>
</dbReference>
<organism evidence="6 7">
    <name type="scientific">Cohaesibacter gelatinilyticus</name>
    <dbReference type="NCBI Taxonomy" id="372072"/>
    <lineage>
        <taxon>Bacteria</taxon>
        <taxon>Pseudomonadati</taxon>
        <taxon>Pseudomonadota</taxon>
        <taxon>Alphaproteobacteria</taxon>
        <taxon>Hyphomicrobiales</taxon>
        <taxon>Cohaesibacteraceae</taxon>
    </lineage>
</organism>
<keyword evidence="7" id="KW-1185">Reference proteome</keyword>